<feature type="transmembrane region" description="Helical" evidence="4">
    <location>
        <begin position="42"/>
        <end position="62"/>
    </location>
</feature>
<dbReference type="Proteomes" id="UP001600894">
    <property type="component" value="Unassembled WGS sequence"/>
</dbReference>
<evidence type="ECO:0000313" key="6">
    <source>
        <dbReference type="EMBL" id="GAA6268025.1"/>
    </source>
</evidence>
<proteinExistence type="predicted"/>
<dbReference type="InterPro" id="IPR009057">
    <property type="entry name" value="Homeodomain-like_sf"/>
</dbReference>
<protein>
    <recommendedName>
        <fullName evidence="5">HTH araC/xylS-type domain-containing protein</fullName>
    </recommendedName>
</protein>
<evidence type="ECO:0000259" key="5">
    <source>
        <dbReference type="PROSITE" id="PS01124"/>
    </source>
</evidence>
<keyword evidence="2" id="KW-0238">DNA-binding</keyword>
<keyword evidence="4" id="KW-0472">Membrane</keyword>
<dbReference type="PANTHER" id="PTHR43280">
    <property type="entry name" value="ARAC-FAMILY TRANSCRIPTIONAL REGULATOR"/>
    <property type="match status" value="1"/>
</dbReference>
<evidence type="ECO:0000256" key="3">
    <source>
        <dbReference type="ARBA" id="ARBA00023163"/>
    </source>
</evidence>
<dbReference type="Pfam" id="PF17853">
    <property type="entry name" value="GGDEF_2"/>
    <property type="match status" value="1"/>
</dbReference>
<feature type="transmembrane region" description="Helical" evidence="4">
    <location>
        <begin position="324"/>
        <end position="346"/>
    </location>
</feature>
<dbReference type="InterPro" id="IPR018060">
    <property type="entry name" value="HTH_AraC"/>
</dbReference>
<evidence type="ECO:0000256" key="2">
    <source>
        <dbReference type="ARBA" id="ARBA00023125"/>
    </source>
</evidence>
<keyword evidence="4" id="KW-0812">Transmembrane</keyword>
<dbReference type="Gene3D" id="1.10.10.60">
    <property type="entry name" value="Homeodomain-like"/>
    <property type="match status" value="2"/>
</dbReference>
<keyword evidence="4" id="KW-1133">Transmembrane helix</keyword>
<dbReference type="Pfam" id="PF12833">
    <property type="entry name" value="HTH_18"/>
    <property type="match status" value="1"/>
</dbReference>
<feature type="domain" description="HTH araC/xylS-type" evidence="5">
    <location>
        <begin position="658"/>
        <end position="755"/>
    </location>
</feature>
<dbReference type="SMART" id="SM00342">
    <property type="entry name" value="HTH_ARAC"/>
    <property type="match status" value="1"/>
</dbReference>
<gene>
    <name evidence="6" type="ORF">F130042H8_10850</name>
</gene>
<keyword evidence="1" id="KW-0805">Transcription regulation</keyword>
<keyword evidence="3" id="KW-0804">Transcription</keyword>
<keyword evidence="7" id="KW-1185">Reference proteome</keyword>
<dbReference type="PANTHER" id="PTHR43280:SF28">
    <property type="entry name" value="HTH-TYPE TRANSCRIPTIONAL ACTIVATOR RHAS"/>
    <property type="match status" value="1"/>
</dbReference>
<name>A0ABQ0AVH3_9FIRM</name>
<evidence type="ECO:0000256" key="1">
    <source>
        <dbReference type="ARBA" id="ARBA00023015"/>
    </source>
</evidence>
<dbReference type="SUPFAM" id="SSF46689">
    <property type="entry name" value="Homeodomain-like"/>
    <property type="match status" value="1"/>
</dbReference>
<evidence type="ECO:0000256" key="4">
    <source>
        <dbReference type="SAM" id="Phobius"/>
    </source>
</evidence>
<dbReference type="PROSITE" id="PS01124">
    <property type="entry name" value="HTH_ARAC_FAMILY_2"/>
    <property type="match status" value="1"/>
</dbReference>
<evidence type="ECO:0000313" key="7">
    <source>
        <dbReference type="Proteomes" id="UP001600894"/>
    </source>
</evidence>
<dbReference type="EMBL" id="BAABXL010000001">
    <property type="protein sequence ID" value="GAA6268025.1"/>
    <property type="molecule type" value="Genomic_DNA"/>
</dbReference>
<dbReference type="InterPro" id="IPR041522">
    <property type="entry name" value="CdaR_GGDEF"/>
</dbReference>
<accession>A0ABQ0AVH3</accession>
<sequence>MSLLTLAPPRDNIKNGKIWNEKGDQVKDRLAKLYSKDMFHHIIWIVMLPLMVLGCISAYLFFHNESRSMESALEAYGNSFSSDTENMLSSIRSYYLTFTSRDEFKWLKEQKEPPYTSYQQLRSVQNQLEGDYHIANYIEEYDFINVEQGWILNNYGLFPMEEASNRDELEAFLKEQEENFLYVGWDSRPPKEESKTGENRLRESNYADLSGEHFVIKGGTYGSALRYILLIKLNPAAFETFMEPFADSGYKVEVLSYSGQRFIGNTEAVSGYLERHPDQTGLWGRFKGADNRKYLGYSLTDTGSGYRYYIAYDLSNTWGVSLQFVAAALIVGVLTIVSLYLIRLILKRYEGTMDRLEETVGQQKLHMQELFLDRIVSGEADEPYVEEQLRLLELSSAKKYRMSVFEPKLLQGEGDQEEMPLPKPEELCAHFRGFLTELSFVPIIFKKRLVIITSGPDEYQLDLVTAQMYKNMEDEAMSQWGIRLSVGISRMFTRLLDCSVAYQECREALSIQTKNRDSVKSQPGLVLFEDYAQRGHSRNAAYDLVVENELKTTISHGTPKEAANFMDTVIRRLENKEIMGRERDLYIMRIMVAVMGVPESLGLSLNDIFPDNRANLLQRALRIYDYEQLRRFMNESVLKPVMEAMVKNRHTEDSELYKTIIGLIRQNDGNITLNECAAEMNYHPTYLWKVLKKEKNTTFTDLVNQVRIERAHQLLLTTELSVAEIAQKLHYTSVQNFIRFFSKMENTTPARYRREHRK</sequence>
<reference evidence="6 7" key="1">
    <citation type="submission" date="2024-04" db="EMBL/GenBank/DDBJ databases">
        <title>Defined microbial consortia suppress multidrug-resistant proinflammatory Enterobacteriaceae via ecological control.</title>
        <authorList>
            <person name="Furuichi M."/>
            <person name="Kawaguchi T."/>
            <person name="Pust M."/>
            <person name="Yasuma K."/>
            <person name="Plichta D."/>
            <person name="Hasegawa N."/>
            <person name="Ohya T."/>
            <person name="Bhattarai S."/>
            <person name="Sasajima S."/>
            <person name="Aoto Y."/>
            <person name="Tuganbaev T."/>
            <person name="Yaginuma M."/>
            <person name="Ueda M."/>
            <person name="Okahashi N."/>
            <person name="Amafuji K."/>
            <person name="Kiridooshi Y."/>
            <person name="Sugita K."/>
            <person name="Strazar M."/>
            <person name="Skelly A."/>
            <person name="Suda W."/>
            <person name="Hattori M."/>
            <person name="Nakamoto N."/>
            <person name="Caballero S."/>
            <person name="Norman J."/>
            <person name="Olle B."/>
            <person name="Tanoue T."/>
            <person name="Arita M."/>
            <person name="Bucci V."/>
            <person name="Atarashi K."/>
            <person name="Xavier R."/>
            <person name="Honda K."/>
        </authorList>
    </citation>
    <scope>NUCLEOTIDE SEQUENCE [LARGE SCALE GENOMIC DNA]</scope>
    <source>
        <strain evidence="7">f13</strain>
    </source>
</reference>
<organism evidence="6 7">
    <name type="scientific">Enterocloster alcoholdehydrogenati</name>
    <dbReference type="NCBI Taxonomy" id="2547410"/>
    <lineage>
        <taxon>Bacteria</taxon>
        <taxon>Bacillati</taxon>
        <taxon>Bacillota</taxon>
        <taxon>Clostridia</taxon>
        <taxon>Lachnospirales</taxon>
        <taxon>Lachnospiraceae</taxon>
        <taxon>Enterocloster</taxon>
    </lineage>
</organism>
<comment type="caution">
    <text evidence="6">The sequence shown here is derived from an EMBL/GenBank/DDBJ whole genome shotgun (WGS) entry which is preliminary data.</text>
</comment>